<feature type="compositionally biased region" description="Acidic residues" evidence="7">
    <location>
        <begin position="632"/>
        <end position="643"/>
    </location>
</feature>
<feature type="compositionally biased region" description="Low complexity" evidence="7">
    <location>
        <begin position="1158"/>
        <end position="1173"/>
    </location>
</feature>
<keyword evidence="3 6" id="KW-0863">Zinc-finger</keyword>
<dbReference type="EMBL" id="BLXT01000055">
    <property type="protein sequence ID" value="GFN73997.1"/>
    <property type="molecule type" value="Genomic_DNA"/>
</dbReference>
<feature type="region of interest" description="Disordered" evidence="7">
    <location>
        <begin position="1326"/>
        <end position="1378"/>
    </location>
</feature>
<dbReference type="InterPro" id="IPR002893">
    <property type="entry name" value="Znf_MYND"/>
</dbReference>
<dbReference type="InterPro" id="IPR003409">
    <property type="entry name" value="MORN"/>
</dbReference>
<sequence length="1378" mass="151685">MAVEGMQRLNTASSFQGDGDPQLIKVKYRTGAKFEGKVIDHKRSGRGLFVWPNGSKYDGDFSDNLRHGKGTQVWSDGSSYTGDFVNDLRHGKGSITWSNGETYEGIFFKDRRHGYGLYTWPDGSSYQGTFYMDKKEGYGTFKFSSGDVFQGLYREDEREGPGVVTYKSSDQQDVGLWRGEKLIKLCSRSPSAFSISAHPEFNYRPEENIIYMEDVSYASNSLPSNQTANPQNNDADASSQLAPVKNVLHPPAALDYPPSPDLTQKINELYSEALDPRSLAVDRLTFDQEFFRNLEEHAKSTASVTKKGQKTVKSQSKTASNNLSATSANTSPTNSQSDFSSSSITKTPVWNATPAMIALQRHTLKHGMGKFGLDLDIDAVIRLDRSKFKAKGPLECHSEELIEAAGAGDASKVETLLSSGKVHPDVADRKGHTALIGATVNWHMDVINVLLNQGANVNKLSDEGCSALSAGTIFYYPMEGFLYNIAERYMSPPDEDLIRVDAESPGQPAPPPGILANNKERRASRLNQINRIKLDSKGGIRTVSLSDKKKNHKKEVTSEKGGVKILKSRPSKNIETDLVAKVEKSDADIFNNDNDDDDDDDNVNIAADDDRDSAYGGEYEEGERPLVVRDGEEGEEEGPEEFESNQSMRNYHIEVTEQLVERCATQLSHNELVVSREVSSTGISAEVGKARRLAIQMSHHERMKETLDLLLRRGADPNASAVPMPVLFFAIKSADVDMVKQLLIKGANTNSRLSAEKGGLYPIHIAAAIPGEEGVQITELLLDALADPNARALEDDSFLNRNLEEEWSKDVISDESRALLGGRTALQVACARDDNYKNSCRVVRLLLEHKADTSLICNGFSPLTLAIASGNDLAIDELLSFGADPSLPLTHGVGSALCVASSKEHEHRRTIQGQIHLVDKLVKAGANILAPIPIGVKRITGTAVDYAYYMFNQDRRIAHMPYHALTHAERETYNARRKLLAHIGDIMRNKAVEREKRRTLEEEKVGSRSQSPSPNFVYIGAGAKLPPGVKSKAALKANQGHGQVKFESPKAAGADQVQAAVLSLGLESGRAPSAARSGVSFVDGVDSRQLRSRRSTRSRSKTPIRKPLFKYCYECGRSVGVRLAACTRCKEVYYCSKACKLKAWNARHKEECIRIGGRSRSPSPRQQQRAASPTGVTRAGQGKPEAALRINHTAGAEGFNAKSLPTLALQSASDTPDGARSNDTDTSVPISFLQESVSEHGSSVLGKIKDRELRPFAGSNGNLQAGGNIRSHQRWDPYKTVNTKDGSNPISSGQKEHLMKHQSISGKPPKRLMHRKDQSIEKNIDTGLMRPSHNSHRQRGQTLSQRQLSELTRMPIPHQRYGKQTTKLPPLRKDRERY</sequence>
<keyword evidence="5" id="KW-0040">ANK repeat</keyword>
<dbReference type="InterPro" id="IPR053064">
    <property type="entry name" value="Ankyrin-MYND_domain-protein"/>
</dbReference>
<feature type="compositionally biased region" description="Polar residues" evidence="7">
    <location>
        <begin position="1340"/>
        <end position="1350"/>
    </location>
</feature>
<feature type="non-terminal residue" evidence="9">
    <location>
        <position position="1378"/>
    </location>
</feature>
<evidence type="ECO:0000256" key="5">
    <source>
        <dbReference type="PROSITE-ProRule" id="PRU00023"/>
    </source>
</evidence>
<feature type="compositionally biased region" description="Acidic residues" evidence="7">
    <location>
        <begin position="593"/>
        <end position="611"/>
    </location>
</feature>
<name>A0AAV3XUD9_9GAST</name>
<feature type="repeat" description="ANK" evidence="5">
    <location>
        <begin position="430"/>
        <end position="462"/>
    </location>
</feature>
<dbReference type="Pfam" id="PF02493">
    <property type="entry name" value="MORN"/>
    <property type="match status" value="6"/>
</dbReference>
<dbReference type="PROSITE" id="PS50865">
    <property type="entry name" value="ZF_MYND_2"/>
    <property type="match status" value="1"/>
</dbReference>
<evidence type="ECO:0000256" key="2">
    <source>
        <dbReference type="ARBA" id="ARBA00022737"/>
    </source>
</evidence>
<dbReference type="Proteomes" id="UP000735302">
    <property type="component" value="Unassembled WGS sequence"/>
</dbReference>
<feature type="region of interest" description="Disordered" evidence="7">
    <location>
        <begin position="1285"/>
        <end position="1312"/>
    </location>
</feature>
<feature type="region of interest" description="Disordered" evidence="7">
    <location>
        <begin position="1155"/>
        <end position="1183"/>
    </location>
</feature>
<reference evidence="9 10" key="1">
    <citation type="journal article" date="2021" name="Elife">
        <title>Chloroplast acquisition without the gene transfer in kleptoplastic sea slugs, Plakobranchus ocellatus.</title>
        <authorList>
            <person name="Maeda T."/>
            <person name="Takahashi S."/>
            <person name="Yoshida T."/>
            <person name="Shimamura S."/>
            <person name="Takaki Y."/>
            <person name="Nagai Y."/>
            <person name="Toyoda A."/>
            <person name="Suzuki Y."/>
            <person name="Arimoto A."/>
            <person name="Ishii H."/>
            <person name="Satoh N."/>
            <person name="Nishiyama T."/>
            <person name="Hasebe M."/>
            <person name="Maruyama T."/>
            <person name="Minagawa J."/>
            <person name="Obokata J."/>
            <person name="Shigenobu S."/>
        </authorList>
    </citation>
    <scope>NUCLEOTIDE SEQUENCE [LARGE SCALE GENOMIC DNA]</scope>
</reference>
<dbReference type="PROSITE" id="PS01360">
    <property type="entry name" value="ZF_MYND_1"/>
    <property type="match status" value="1"/>
</dbReference>
<evidence type="ECO:0000256" key="3">
    <source>
        <dbReference type="ARBA" id="ARBA00022771"/>
    </source>
</evidence>
<evidence type="ECO:0000313" key="10">
    <source>
        <dbReference type="Proteomes" id="UP000735302"/>
    </source>
</evidence>
<proteinExistence type="predicted"/>
<dbReference type="Pfam" id="PF12796">
    <property type="entry name" value="Ank_2"/>
    <property type="match status" value="1"/>
</dbReference>
<dbReference type="SMART" id="SM00248">
    <property type="entry name" value="ANK"/>
    <property type="match status" value="7"/>
</dbReference>
<comment type="caution">
    <text evidence="9">The sequence shown here is derived from an EMBL/GenBank/DDBJ whole genome shotgun (WGS) entry which is preliminary data.</text>
</comment>
<feature type="domain" description="MYND-type" evidence="8">
    <location>
        <begin position="1112"/>
        <end position="1152"/>
    </location>
</feature>
<dbReference type="Pfam" id="PF01753">
    <property type="entry name" value="zf-MYND"/>
    <property type="match status" value="1"/>
</dbReference>
<dbReference type="InterPro" id="IPR036770">
    <property type="entry name" value="Ankyrin_rpt-contain_sf"/>
</dbReference>
<evidence type="ECO:0000256" key="1">
    <source>
        <dbReference type="ARBA" id="ARBA00022723"/>
    </source>
</evidence>
<dbReference type="PROSITE" id="PS50297">
    <property type="entry name" value="ANK_REP_REGION"/>
    <property type="match status" value="2"/>
</dbReference>
<dbReference type="SUPFAM" id="SSF144232">
    <property type="entry name" value="HIT/MYND zinc finger-like"/>
    <property type="match status" value="1"/>
</dbReference>
<dbReference type="PANTHER" id="PTHR15897">
    <property type="entry name" value="ANKYRIN REPEAT AND MYND DOMAIN PROTEIN 1"/>
    <property type="match status" value="1"/>
</dbReference>
<gene>
    <name evidence="9" type="ORF">PoB_000050300</name>
</gene>
<dbReference type="SUPFAM" id="SSF48403">
    <property type="entry name" value="Ankyrin repeat"/>
    <property type="match status" value="2"/>
</dbReference>
<keyword evidence="2" id="KW-0677">Repeat</keyword>
<feature type="compositionally biased region" description="Basic and acidic residues" evidence="7">
    <location>
        <begin position="622"/>
        <end position="631"/>
    </location>
</feature>
<feature type="region of interest" description="Disordered" evidence="7">
    <location>
        <begin position="299"/>
        <end position="344"/>
    </location>
</feature>
<dbReference type="Gene3D" id="2.20.110.10">
    <property type="entry name" value="Histone H3 K4-specific methyltransferase SET7/9 N-terminal domain"/>
    <property type="match status" value="2"/>
</dbReference>
<keyword evidence="1" id="KW-0479">Metal-binding</keyword>
<evidence type="ECO:0000256" key="7">
    <source>
        <dbReference type="SAM" id="MobiDB-lite"/>
    </source>
</evidence>
<feature type="region of interest" description="Disordered" evidence="7">
    <location>
        <begin position="588"/>
        <end position="644"/>
    </location>
</feature>
<dbReference type="PROSITE" id="PS50088">
    <property type="entry name" value="ANK_REPEAT"/>
    <property type="match status" value="2"/>
</dbReference>
<evidence type="ECO:0000259" key="8">
    <source>
        <dbReference type="PROSITE" id="PS50865"/>
    </source>
</evidence>
<dbReference type="SUPFAM" id="SSF82185">
    <property type="entry name" value="Histone H3 K4-specific methyltransferase SET7/9 N-terminal domain"/>
    <property type="match status" value="2"/>
</dbReference>
<keyword evidence="10" id="KW-1185">Reference proteome</keyword>
<feature type="compositionally biased region" description="Polar residues" evidence="7">
    <location>
        <begin position="300"/>
        <end position="315"/>
    </location>
</feature>
<evidence type="ECO:0000256" key="4">
    <source>
        <dbReference type="ARBA" id="ARBA00022833"/>
    </source>
</evidence>
<accession>A0AAV3XUD9</accession>
<dbReference type="GO" id="GO:0008270">
    <property type="term" value="F:zinc ion binding"/>
    <property type="evidence" value="ECO:0007669"/>
    <property type="project" value="UniProtKB-KW"/>
</dbReference>
<evidence type="ECO:0000256" key="6">
    <source>
        <dbReference type="PROSITE-ProRule" id="PRU00134"/>
    </source>
</evidence>
<keyword evidence="4" id="KW-0862">Zinc</keyword>
<organism evidence="9 10">
    <name type="scientific">Plakobranchus ocellatus</name>
    <dbReference type="NCBI Taxonomy" id="259542"/>
    <lineage>
        <taxon>Eukaryota</taxon>
        <taxon>Metazoa</taxon>
        <taxon>Spiralia</taxon>
        <taxon>Lophotrochozoa</taxon>
        <taxon>Mollusca</taxon>
        <taxon>Gastropoda</taxon>
        <taxon>Heterobranchia</taxon>
        <taxon>Euthyneura</taxon>
        <taxon>Panpulmonata</taxon>
        <taxon>Sacoglossa</taxon>
        <taxon>Placobranchoidea</taxon>
        <taxon>Plakobranchidae</taxon>
        <taxon>Plakobranchus</taxon>
    </lineage>
</organism>
<dbReference type="PANTHER" id="PTHR15897:SF2">
    <property type="entry name" value="ANKYRIN REPEAT AND MYND DOMAIN-CONTAINING PROTEIN 1"/>
    <property type="match status" value="1"/>
</dbReference>
<feature type="repeat" description="ANK" evidence="5">
    <location>
        <begin position="858"/>
        <end position="890"/>
    </location>
</feature>
<feature type="compositionally biased region" description="Low complexity" evidence="7">
    <location>
        <begin position="316"/>
        <end position="337"/>
    </location>
</feature>
<dbReference type="Gene3D" id="1.25.40.20">
    <property type="entry name" value="Ankyrin repeat-containing domain"/>
    <property type="match status" value="3"/>
</dbReference>
<dbReference type="InterPro" id="IPR002110">
    <property type="entry name" value="Ankyrin_rpt"/>
</dbReference>
<protein>
    <recommendedName>
        <fullName evidence="8">MYND-type domain-containing protein</fullName>
    </recommendedName>
</protein>
<evidence type="ECO:0000313" key="9">
    <source>
        <dbReference type="EMBL" id="GFN73997.1"/>
    </source>
</evidence>
<dbReference type="SMART" id="SM00698">
    <property type="entry name" value="MORN"/>
    <property type="match status" value="5"/>
</dbReference>
<dbReference type="Gene3D" id="6.10.140.2220">
    <property type="match status" value="1"/>
</dbReference>